<accession>A0A919TNT6</accession>
<reference evidence="2" key="1">
    <citation type="submission" date="2021-01" db="EMBL/GenBank/DDBJ databases">
        <title>Whole genome shotgun sequence of Actinoplanes siamensis NBRC 109076.</title>
        <authorList>
            <person name="Komaki H."/>
            <person name="Tamura T."/>
        </authorList>
    </citation>
    <scope>NUCLEOTIDE SEQUENCE</scope>
    <source>
        <strain evidence="2">NBRC 109076</strain>
    </source>
</reference>
<proteinExistence type="predicted"/>
<evidence type="ECO:0000313" key="3">
    <source>
        <dbReference type="Proteomes" id="UP000629619"/>
    </source>
</evidence>
<keyword evidence="1" id="KW-0472">Membrane</keyword>
<protein>
    <submittedName>
        <fullName evidence="2">Uncharacterized protein</fullName>
    </submittedName>
</protein>
<evidence type="ECO:0000256" key="1">
    <source>
        <dbReference type="SAM" id="Phobius"/>
    </source>
</evidence>
<keyword evidence="1" id="KW-0812">Transmembrane</keyword>
<dbReference type="Proteomes" id="UP000629619">
    <property type="component" value="Unassembled WGS sequence"/>
</dbReference>
<feature type="transmembrane region" description="Helical" evidence="1">
    <location>
        <begin position="20"/>
        <end position="42"/>
    </location>
</feature>
<name>A0A919TNT6_9ACTN</name>
<keyword evidence="1" id="KW-1133">Transmembrane helix</keyword>
<organism evidence="2 3">
    <name type="scientific">Actinoplanes siamensis</name>
    <dbReference type="NCBI Taxonomy" id="1223317"/>
    <lineage>
        <taxon>Bacteria</taxon>
        <taxon>Bacillati</taxon>
        <taxon>Actinomycetota</taxon>
        <taxon>Actinomycetes</taxon>
        <taxon>Micromonosporales</taxon>
        <taxon>Micromonosporaceae</taxon>
        <taxon>Actinoplanes</taxon>
    </lineage>
</organism>
<comment type="caution">
    <text evidence="2">The sequence shown here is derived from an EMBL/GenBank/DDBJ whole genome shotgun (WGS) entry which is preliminary data.</text>
</comment>
<gene>
    <name evidence="2" type="ORF">Asi03nite_74290</name>
</gene>
<keyword evidence="3" id="KW-1185">Reference proteome</keyword>
<dbReference type="RefSeq" id="WP_203685177.1">
    <property type="nucleotide sequence ID" value="NZ_BOMW01000112.1"/>
</dbReference>
<dbReference type="AlphaFoldDB" id="A0A919TNT6"/>
<sequence length="76" mass="8131">MQSPFTWAGATAAAFAPASMPWWVSALLAAAVLAVAVTGTVLDYRLRRRAIEKVPAQRVVDVLNAAPAARRGRRGR</sequence>
<dbReference type="EMBL" id="BOMW01000112">
    <property type="protein sequence ID" value="GIF09891.1"/>
    <property type="molecule type" value="Genomic_DNA"/>
</dbReference>
<evidence type="ECO:0000313" key="2">
    <source>
        <dbReference type="EMBL" id="GIF09891.1"/>
    </source>
</evidence>